<comment type="caution">
    <text evidence="6">The sequence shown here is derived from an EMBL/GenBank/DDBJ whole genome shotgun (WGS) entry which is preliminary data.</text>
</comment>
<evidence type="ECO:0000256" key="4">
    <source>
        <dbReference type="PROSITE-ProRule" id="PRU01161"/>
    </source>
</evidence>
<keyword evidence="3 4" id="KW-0443">Lipid metabolism</keyword>
<feature type="short sequence motif" description="GXSXG" evidence="4">
    <location>
        <begin position="44"/>
        <end position="48"/>
    </location>
</feature>
<keyword evidence="1 4" id="KW-0378">Hydrolase</keyword>
<dbReference type="Gene3D" id="3.40.1090.10">
    <property type="entry name" value="Cytosolic phospholipase A2 catalytic domain"/>
    <property type="match status" value="1"/>
</dbReference>
<evidence type="ECO:0000313" key="7">
    <source>
        <dbReference type="Proteomes" id="UP000725002"/>
    </source>
</evidence>
<gene>
    <name evidence="6" type="ORF">IAB75_01015</name>
</gene>
<accession>A0A940IGR9</accession>
<evidence type="ECO:0000256" key="2">
    <source>
        <dbReference type="ARBA" id="ARBA00022963"/>
    </source>
</evidence>
<dbReference type="InterPro" id="IPR050301">
    <property type="entry name" value="NTE"/>
</dbReference>
<dbReference type="PANTHER" id="PTHR14226">
    <property type="entry name" value="NEUROPATHY TARGET ESTERASE/SWISS CHEESE D.MELANOGASTER"/>
    <property type="match status" value="1"/>
</dbReference>
<dbReference type="GO" id="GO:0016787">
    <property type="term" value="F:hydrolase activity"/>
    <property type="evidence" value="ECO:0007669"/>
    <property type="project" value="UniProtKB-UniRule"/>
</dbReference>
<comment type="caution">
    <text evidence="4">Lacks conserved residue(s) required for the propagation of feature annotation.</text>
</comment>
<dbReference type="Pfam" id="PF01734">
    <property type="entry name" value="Patatin"/>
    <property type="match status" value="1"/>
</dbReference>
<dbReference type="GO" id="GO:0016042">
    <property type="term" value="P:lipid catabolic process"/>
    <property type="evidence" value="ECO:0007669"/>
    <property type="project" value="UniProtKB-UniRule"/>
</dbReference>
<reference evidence="6" key="1">
    <citation type="submission" date="2020-10" db="EMBL/GenBank/DDBJ databases">
        <authorList>
            <person name="Gilroy R."/>
        </authorList>
    </citation>
    <scope>NUCLEOTIDE SEQUENCE</scope>
    <source>
        <strain evidence="6">G3-8215</strain>
    </source>
</reference>
<dbReference type="Proteomes" id="UP000725002">
    <property type="component" value="Unassembled WGS sequence"/>
</dbReference>
<evidence type="ECO:0000256" key="1">
    <source>
        <dbReference type="ARBA" id="ARBA00022801"/>
    </source>
</evidence>
<evidence type="ECO:0000313" key="6">
    <source>
        <dbReference type="EMBL" id="MBO8482692.1"/>
    </source>
</evidence>
<feature type="active site" description="Proton acceptor" evidence="4">
    <location>
        <position position="160"/>
    </location>
</feature>
<dbReference type="SUPFAM" id="SSF52151">
    <property type="entry name" value="FabD/lysophospholipase-like"/>
    <property type="match status" value="1"/>
</dbReference>
<keyword evidence="2 4" id="KW-0442">Lipid degradation</keyword>
<reference evidence="6" key="2">
    <citation type="journal article" date="2021" name="PeerJ">
        <title>Extensive microbial diversity within the chicken gut microbiome revealed by metagenomics and culture.</title>
        <authorList>
            <person name="Gilroy R."/>
            <person name="Ravi A."/>
            <person name="Getino M."/>
            <person name="Pursley I."/>
            <person name="Horton D.L."/>
            <person name="Alikhan N.F."/>
            <person name="Baker D."/>
            <person name="Gharbi K."/>
            <person name="Hall N."/>
            <person name="Watson M."/>
            <person name="Adriaenssens E.M."/>
            <person name="Foster-Nyarko E."/>
            <person name="Jarju S."/>
            <person name="Secka A."/>
            <person name="Antonio M."/>
            <person name="Oren A."/>
            <person name="Chaudhuri R.R."/>
            <person name="La Ragione R."/>
            <person name="Hildebrand F."/>
            <person name="Pallen M.J."/>
        </authorList>
    </citation>
    <scope>NUCLEOTIDE SEQUENCE</scope>
    <source>
        <strain evidence="6">G3-8215</strain>
    </source>
</reference>
<evidence type="ECO:0000256" key="3">
    <source>
        <dbReference type="ARBA" id="ARBA00023098"/>
    </source>
</evidence>
<dbReference type="InterPro" id="IPR016035">
    <property type="entry name" value="Acyl_Trfase/lysoPLipase"/>
</dbReference>
<proteinExistence type="predicted"/>
<dbReference type="InterPro" id="IPR002641">
    <property type="entry name" value="PNPLA_dom"/>
</dbReference>
<dbReference type="EMBL" id="JADILV010000006">
    <property type="protein sequence ID" value="MBO8482692.1"/>
    <property type="molecule type" value="Genomic_DNA"/>
</dbReference>
<name>A0A940IGR9_9BACT</name>
<sequence length="342" mass="38213">MESIRQNRKKAALALSSGGPRGFAYIGAIEELESRGYEITSIAGTSIGSLVGGIYAAGRLREVKHWLFSLDAWKVFSLMDISISMNHLVKGDKIIDALKEIVPDVNIEDLDIPFRAVATDFYTGEEVIFDRGKLFQAIRASISIPSLFRPVKAGTRTLIDGGIANTMPLNRVPRTPGDILIGFDVNDVDVDKVRAIIIEDAEAEARKEQEDKARSEKTRAVIHAVRHNDTMTILEKLRLARMQGQEVVRHVFESEEKQPELFSEESNYYKVLGRTFSLMNHTIAKMGIALTPPDILVSMPFDEFGAIADYARAEEISERGRQLMREALDRYEEVKGQMAPGQ</sequence>
<feature type="short sequence motif" description="DGA/G" evidence="4">
    <location>
        <begin position="160"/>
        <end position="162"/>
    </location>
</feature>
<feature type="domain" description="PNPLA" evidence="5">
    <location>
        <begin position="13"/>
        <end position="173"/>
    </location>
</feature>
<evidence type="ECO:0000259" key="5">
    <source>
        <dbReference type="PROSITE" id="PS51635"/>
    </source>
</evidence>
<dbReference type="PROSITE" id="PS51635">
    <property type="entry name" value="PNPLA"/>
    <property type="match status" value="1"/>
</dbReference>
<dbReference type="PANTHER" id="PTHR14226:SF76">
    <property type="entry name" value="NTE FAMILY PROTEIN RSSA"/>
    <property type="match status" value="1"/>
</dbReference>
<dbReference type="AlphaFoldDB" id="A0A940IGR9"/>
<protein>
    <submittedName>
        <fullName evidence="6">Patatin-like phospholipase family protein</fullName>
    </submittedName>
</protein>
<feature type="active site" description="Nucleophile" evidence="4">
    <location>
        <position position="46"/>
    </location>
</feature>
<organism evidence="6 7">
    <name type="scientific">Candidatus Cryptobacteroides avicola</name>
    <dbReference type="NCBI Taxonomy" id="2840757"/>
    <lineage>
        <taxon>Bacteria</taxon>
        <taxon>Pseudomonadati</taxon>
        <taxon>Bacteroidota</taxon>
        <taxon>Bacteroidia</taxon>
        <taxon>Bacteroidales</taxon>
        <taxon>Candidatus Cryptobacteroides</taxon>
    </lineage>
</organism>